<dbReference type="AlphaFoldDB" id="A0A1F5YKX4"/>
<gene>
    <name evidence="9" type="ORF">A2153_04930</name>
</gene>
<dbReference type="Pfam" id="PF05977">
    <property type="entry name" value="MFS_3"/>
    <property type="match status" value="1"/>
</dbReference>
<keyword evidence="4 7" id="KW-0812">Transmembrane</keyword>
<feature type="domain" description="Major facilitator superfamily (MFS) profile" evidence="8">
    <location>
        <begin position="1"/>
        <end position="401"/>
    </location>
</feature>
<organism evidence="9 10">
    <name type="scientific">Candidatus Gottesmanbacteria bacterium RBG_16_38_7b</name>
    <dbReference type="NCBI Taxonomy" id="1798372"/>
    <lineage>
        <taxon>Bacteria</taxon>
        <taxon>Candidatus Gottesmaniibacteriota</taxon>
    </lineage>
</organism>
<comment type="subcellular location">
    <subcellularLocation>
        <location evidence="1">Cell membrane</location>
        <topology evidence="1">Multi-pass membrane protein</topology>
    </subcellularLocation>
</comment>
<evidence type="ECO:0000313" key="10">
    <source>
        <dbReference type="Proteomes" id="UP000177396"/>
    </source>
</evidence>
<dbReference type="Proteomes" id="UP000177396">
    <property type="component" value="Unassembled WGS sequence"/>
</dbReference>
<feature type="transmembrane region" description="Helical" evidence="7">
    <location>
        <begin position="48"/>
        <end position="69"/>
    </location>
</feature>
<reference evidence="9 10" key="1">
    <citation type="journal article" date="2016" name="Nat. Commun.">
        <title>Thousands of microbial genomes shed light on interconnected biogeochemical processes in an aquifer system.</title>
        <authorList>
            <person name="Anantharaman K."/>
            <person name="Brown C.T."/>
            <person name="Hug L.A."/>
            <person name="Sharon I."/>
            <person name="Castelle C.J."/>
            <person name="Probst A.J."/>
            <person name="Thomas B.C."/>
            <person name="Singh A."/>
            <person name="Wilkins M.J."/>
            <person name="Karaoz U."/>
            <person name="Brodie E.L."/>
            <person name="Williams K.H."/>
            <person name="Hubbard S.S."/>
            <person name="Banfield J.F."/>
        </authorList>
    </citation>
    <scope>NUCLEOTIDE SEQUENCE [LARGE SCALE GENOMIC DNA]</scope>
</reference>
<feature type="transmembrane region" description="Helical" evidence="7">
    <location>
        <begin position="174"/>
        <end position="193"/>
    </location>
</feature>
<feature type="transmembrane region" description="Helical" evidence="7">
    <location>
        <begin position="289"/>
        <end position="306"/>
    </location>
</feature>
<dbReference type="InterPro" id="IPR020846">
    <property type="entry name" value="MFS_dom"/>
</dbReference>
<feature type="transmembrane region" description="Helical" evidence="7">
    <location>
        <begin position="223"/>
        <end position="248"/>
    </location>
</feature>
<evidence type="ECO:0000256" key="1">
    <source>
        <dbReference type="ARBA" id="ARBA00004651"/>
    </source>
</evidence>
<evidence type="ECO:0000256" key="2">
    <source>
        <dbReference type="ARBA" id="ARBA00022448"/>
    </source>
</evidence>
<feature type="transmembrane region" description="Helical" evidence="7">
    <location>
        <begin position="260"/>
        <end position="277"/>
    </location>
</feature>
<dbReference type="EMBL" id="MFJB01000010">
    <property type="protein sequence ID" value="OGG00840.1"/>
    <property type="molecule type" value="Genomic_DNA"/>
</dbReference>
<feature type="transmembrane region" description="Helical" evidence="7">
    <location>
        <begin position="368"/>
        <end position="397"/>
    </location>
</feature>
<keyword evidence="2" id="KW-0813">Transport</keyword>
<evidence type="ECO:0000256" key="4">
    <source>
        <dbReference type="ARBA" id="ARBA00022692"/>
    </source>
</evidence>
<evidence type="ECO:0000256" key="6">
    <source>
        <dbReference type="ARBA" id="ARBA00023136"/>
    </source>
</evidence>
<keyword evidence="3" id="KW-1003">Cell membrane</keyword>
<dbReference type="InterPro" id="IPR010290">
    <property type="entry name" value="TM_effector"/>
</dbReference>
<dbReference type="Gene3D" id="1.20.1250.20">
    <property type="entry name" value="MFS general substrate transporter like domains"/>
    <property type="match status" value="1"/>
</dbReference>
<sequence>MKPKISPVSSLRFRDFRLLWFGLLVSRIGSEMQVVAVSWQTYLLTGSPVSLGLIGLSRFLPVLFFSLIGGIAADRYDRRKIMLVSQIAMACFSLILAFTTWQGTITTAIIYLMIAANSLAGVFDTPARQSIVPLLVPKNEFVNAISLNTTMWHTAIVLGPSIAGFAIASLGIGSVYFINAVTFLASIIALVLMQKGGRQTSTRSSFSLSAVTEGLRFVFRTPLILSSMLLDFFATFFSSATVLLPVFAKDILSIGPQGLGILYAAPSLGAITGGLIISSINRLHNQGKLIISSVLLYGLATFLFGFSRHFALSLLLLYLTGFGDVISTIIRNTIRQISTPDHLRGRMVSVNMIFFMGGPQLGEVEAGFLAAAIGTPASVSLGGLGTIIVTILIAYLVPKLRKYHGNEVIIS</sequence>
<comment type="caution">
    <text evidence="9">The sequence shown here is derived from an EMBL/GenBank/DDBJ whole genome shotgun (WGS) entry which is preliminary data.</text>
</comment>
<proteinExistence type="predicted"/>
<evidence type="ECO:0000256" key="7">
    <source>
        <dbReference type="SAM" id="Phobius"/>
    </source>
</evidence>
<evidence type="ECO:0000256" key="5">
    <source>
        <dbReference type="ARBA" id="ARBA00022989"/>
    </source>
</evidence>
<name>A0A1F5YKX4_9BACT</name>
<evidence type="ECO:0000313" key="9">
    <source>
        <dbReference type="EMBL" id="OGG00840.1"/>
    </source>
</evidence>
<dbReference type="InterPro" id="IPR036259">
    <property type="entry name" value="MFS_trans_sf"/>
</dbReference>
<keyword evidence="6 7" id="KW-0472">Membrane</keyword>
<dbReference type="GO" id="GO:0005886">
    <property type="term" value="C:plasma membrane"/>
    <property type="evidence" value="ECO:0007669"/>
    <property type="project" value="UniProtKB-SubCell"/>
</dbReference>
<keyword evidence="5 7" id="KW-1133">Transmembrane helix</keyword>
<protein>
    <recommendedName>
        <fullName evidence="8">Major facilitator superfamily (MFS) profile domain-containing protein</fullName>
    </recommendedName>
</protein>
<dbReference type="PROSITE" id="PS50850">
    <property type="entry name" value="MFS"/>
    <property type="match status" value="1"/>
</dbReference>
<evidence type="ECO:0000259" key="8">
    <source>
        <dbReference type="PROSITE" id="PS50850"/>
    </source>
</evidence>
<dbReference type="PANTHER" id="PTHR23513:SF9">
    <property type="entry name" value="ENTEROBACTIN EXPORTER ENTS"/>
    <property type="match status" value="1"/>
</dbReference>
<dbReference type="PANTHER" id="PTHR23513">
    <property type="entry name" value="INTEGRAL MEMBRANE EFFLUX PROTEIN-RELATED"/>
    <property type="match status" value="1"/>
</dbReference>
<evidence type="ECO:0000256" key="3">
    <source>
        <dbReference type="ARBA" id="ARBA00022475"/>
    </source>
</evidence>
<accession>A0A1F5YKX4</accession>
<dbReference type="CDD" id="cd06173">
    <property type="entry name" value="MFS_MefA_like"/>
    <property type="match status" value="1"/>
</dbReference>
<dbReference type="SUPFAM" id="SSF103473">
    <property type="entry name" value="MFS general substrate transporter"/>
    <property type="match status" value="1"/>
</dbReference>
<dbReference type="GO" id="GO:0022857">
    <property type="term" value="F:transmembrane transporter activity"/>
    <property type="evidence" value="ECO:0007669"/>
    <property type="project" value="InterPro"/>
</dbReference>